<evidence type="ECO:0000256" key="1">
    <source>
        <dbReference type="ARBA" id="ARBA00022942"/>
    </source>
</evidence>
<sequence>MSQMFFENLIQKYPDYTEQCKTLQEEKEKKLYFQLTEESEKFVNDRFLQTIGVISDFYELFIRDIQKKINPIKLTQIVISVCKGFKDYSKAIELVNSIMGDVESDLGARCLCYSIIGYYKLLLKDNNGARDEIDKLTTLLEHEEGLEAIVYSQYHYLCTCYYESKNDANEYFISGVKYLKFVDQSTMELDDKVKFVTNLVIAALVGNKVYNFGEFLNNPICDSVQNEERVGKLITLLRAINNGNMSQYLQVQEELSTLFDTEPSLKQNKNQILEKASIVSLMEMIFRSPSQNRTFSFDQISSTTHVPIEYVEILIMRALSLGLVKGYISQTTSEATFTWVLPRILDKTQFTFVSQKLQEWMEMTHKTLEVIEQAEFH</sequence>
<dbReference type="GO" id="GO:0005198">
    <property type="term" value="F:structural molecule activity"/>
    <property type="evidence" value="ECO:0007669"/>
    <property type="project" value="TreeGrafter"/>
</dbReference>
<organism evidence="3 4">
    <name type="scientific">Entamoeba histolytica</name>
    <dbReference type="NCBI Taxonomy" id="5759"/>
    <lineage>
        <taxon>Eukaryota</taxon>
        <taxon>Amoebozoa</taxon>
        <taxon>Evosea</taxon>
        <taxon>Archamoebae</taxon>
        <taxon>Mastigamoebida</taxon>
        <taxon>Entamoebidae</taxon>
        <taxon>Entamoeba</taxon>
    </lineage>
</organism>
<keyword evidence="1 3" id="KW-0647">Proteasome</keyword>
<dbReference type="GO" id="GO:0005829">
    <property type="term" value="C:cytosol"/>
    <property type="evidence" value="ECO:0007669"/>
    <property type="project" value="TreeGrafter"/>
</dbReference>
<dbReference type="EMBL" id="BDEQ01000001">
    <property type="protein sequence ID" value="GAT92727.1"/>
    <property type="molecule type" value="Genomic_DNA"/>
</dbReference>
<protein>
    <submittedName>
        <fullName evidence="3">Proteasome regulatory subunit putative</fullName>
    </submittedName>
</protein>
<name>A0A5K1V480_ENTHI</name>
<dbReference type="VEuPathDB" id="AmoebaDB:KM1_167190"/>
<dbReference type="GO" id="GO:0008541">
    <property type="term" value="C:proteasome regulatory particle, lid subcomplex"/>
    <property type="evidence" value="ECO:0007669"/>
    <property type="project" value="TreeGrafter"/>
</dbReference>
<dbReference type="AlphaFoldDB" id="A0A5K1V480"/>
<accession>A0A5K1V480</accession>
<dbReference type="VEuPathDB" id="AmoebaDB:EHI_103850"/>
<dbReference type="InterPro" id="IPR035298">
    <property type="entry name" value="PSMD13"/>
</dbReference>
<dbReference type="VEuPathDB" id="AmoebaDB:EHI7A_093470"/>
<evidence type="ECO:0000259" key="2">
    <source>
        <dbReference type="PROSITE" id="PS50250"/>
    </source>
</evidence>
<dbReference type="PANTHER" id="PTHR10539">
    <property type="entry name" value="26S PROTEASOME NON-ATPASE REGULATORY SUBUNIT 13"/>
    <property type="match status" value="1"/>
</dbReference>
<reference evidence="3 4" key="1">
    <citation type="submission" date="2016-05" db="EMBL/GenBank/DDBJ databases">
        <title>First whole genome sequencing of Entamoeba histolytica HM1:IMSS-clone-6.</title>
        <authorList>
            <person name="Mukherjee Avik.K."/>
            <person name="Izumyama S."/>
            <person name="Nakada-Tsukui K."/>
            <person name="Nozaki T."/>
        </authorList>
    </citation>
    <scope>NUCLEOTIDE SEQUENCE [LARGE SCALE GENOMIC DNA]</scope>
    <source>
        <strain evidence="3 4">HM1:IMSS clone 6</strain>
    </source>
</reference>
<dbReference type="InterPro" id="IPR054179">
    <property type="entry name" value="PSD13_N"/>
</dbReference>
<comment type="caution">
    <text evidence="3">The sequence shown here is derived from an EMBL/GenBank/DDBJ whole genome shotgun (WGS) entry which is preliminary data.</text>
</comment>
<dbReference type="GO" id="GO:0005634">
    <property type="term" value="C:nucleus"/>
    <property type="evidence" value="ECO:0007669"/>
    <property type="project" value="TreeGrafter"/>
</dbReference>
<dbReference type="OMA" id="SFEDYWE"/>
<evidence type="ECO:0000313" key="4">
    <source>
        <dbReference type="Proteomes" id="UP000078387"/>
    </source>
</evidence>
<dbReference type="Pfam" id="PF22037">
    <property type="entry name" value="PSD13_N"/>
    <property type="match status" value="1"/>
</dbReference>
<dbReference type="InterPro" id="IPR000717">
    <property type="entry name" value="PCI_dom"/>
</dbReference>
<dbReference type="PANTHER" id="PTHR10539:SF0">
    <property type="entry name" value="26S PROTEASOME NON-ATPASE REGULATORY SUBUNIT 13"/>
    <property type="match status" value="1"/>
</dbReference>
<dbReference type="VEuPathDB" id="AmoebaDB:EHI5A_018260"/>
<dbReference type="Proteomes" id="UP000078387">
    <property type="component" value="Unassembled WGS sequence"/>
</dbReference>
<evidence type="ECO:0000313" key="3">
    <source>
        <dbReference type="EMBL" id="GAT92727.1"/>
    </source>
</evidence>
<dbReference type="Pfam" id="PF01399">
    <property type="entry name" value="PCI"/>
    <property type="match status" value="1"/>
</dbReference>
<proteinExistence type="predicted"/>
<gene>
    <name evidence="3" type="ORF">CL6EHI_103850</name>
</gene>
<feature type="domain" description="PCI" evidence="2">
    <location>
        <begin position="169"/>
        <end position="342"/>
    </location>
</feature>
<dbReference type="GO" id="GO:0006511">
    <property type="term" value="P:ubiquitin-dependent protein catabolic process"/>
    <property type="evidence" value="ECO:0007669"/>
    <property type="project" value="TreeGrafter"/>
</dbReference>
<dbReference type="PROSITE" id="PS50250">
    <property type="entry name" value="PCI"/>
    <property type="match status" value="1"/>
</dbReference>
<dbReference type="VEuPathDB" id="AmoebaDB:EHI8A_095020"/>